<evidence type="ECO:0000259" key="1">
    <source>
        <dbReference type="Pfam" id="PF08450"/>
    </source>
</evidence>
<accession>A0ABU8WT65</accession>
<dbReference type="PANTHER" id="PTHR47572:SF5">
    <property type="entry name" value="BLR2277 PROTEIN"/>
    <property type="match status" value="1"/>
</dbReference>
<dbReference type="Proteomes" id="UP001385892">
    <property type="component" value="Unassembled WGS sequence"/>
</dbReference>
<name>A0ABU8WT65_9BURK</name>
<gene>
    <name evidence="2" type="ORF">WKW82_29220</name>
</gene>
<proteinExistence type="predicted"/>
<comment type="caution">
    <text evidence="2">The sequence shown here is derived from an EMBL/GenBank/DDBJ whole genome shotgun (WGS) entry which is preliminary data.</text>
</comment>
<dbReference type="Gene3D" id="2.120.10.30">
    <property type="entry name" value="TolB, C-terminal domain"/>
    <property type="match status" value="1"/>
</dbReference>
<organism evidence="2 3">
    <name type="scientific">Variovorax rhizosphaerae</name>
    <dbReference type="NCBI Taxonomy" id="1836200"/>
    <lineage>
        <taxon>Bacteria</taxon>
        <taxon>Pseudomonadati</taxon>
        <taxon>Pseudomonadota</taxon>
        <taxon>Betaproteobacteria</taxon>
        <taxon>Burkholderiales</taxon>
        <taxon>Comamonadaceae</taxon>
        <taxon>Variovorax</taxon>
    </lineage>
</organism>
<evidence type="ECO:0000313" key="2">
    <source>
        <dbReference type="EMBL" id="MEJ8850753.1"/>
    </source>
</evidence>
<dbReference type="SUPFAM" id="SSF63829">
    <property type="entry name" value="Calcium-dependent phosphotriesterase"/>
    <property type="match status" value="1"/>
</dbReference>
<sequence length="305" mass="32288">MKILAEGLGFPEGPVWLSDGSVLLVEISAGLLTRLRPDGTRQVVASPGASPNGAAIGPDGACYICNSGGFEWLKHADGSVRPGPQPADYSGGRIERVDLATGELTVLYRNSDKAPLKGPNDLVFDSEGGFWFTDSGKRRSREQDFGAVCYARIDGSECREMIHPLMTPNGIGLSPDGSVLYVAETPTCRLWSFDIARPGQLAGTPRSPAPHGGRLLAGLPGYQFFDSLAVEAGGNICVATLLNGGITVLSPDGELVEHVPLPDPYTTNLCFGGAEMRTAWVTLGTTGRLVEMPWPRPGLRLHASS</sequence>
<dbReference type="PRINTS" id="PR01790">
    <property type="entry name" value="SMP30FAMILY"/>
</dbReference>
<dbReference type="InterPro" id="IPR005511">
    <property type="entry name" value="SMP-30"/>
</dbReference>
<dbReference type="Pfam" id="PF08450">
    <property type="entry name" value="SGL"/>
    <property type="match status" value="1"/>
</dbReference>
<feature type="domain" description="SMP-30/Gluconolactonase/LRE-like region" evidence="1">
    <location>
        <begin position="10"/>
        <end position="283"/>
    </location>
</feature>
<dbReference type="RefSeq" id="WP_340346194.1">
    <property type="nucleotide sequence ID" value="NZ_JBBKZT010000017.1"/>
</dbReference>
<dbReference type="InterPro" id="IPR013658">
    <property type="entry name" value="SGL"/>
</dbReference>
<dbReference type="InterPro" id="IPR051262">
    <property type="entry name" value="SMP-30/CGR1_Lactonase"/>
</dbReference>
<reference evidence="2 3" key="1">
    <citation type="submission" date="2024-03" db="EMBL/GenBank/DDBJ databases">
        <title>Novel species of the genus Variovorax.</title>
        <authorList>
            <person name="Liu Q."/>
            <person name="Xin Y.-H."/>
        </authorList>
    </citation>
    <scope>NUCLEOTIDE SEQUENCE [LARGE SCALE GENOMIC DNA]</scope>
    <source>
        <strain evidence="2 3">KACC 18900</strain>
    </source>
</reference>
<dbReference type="EMBL" id="JBBKZT010000017">
    <property type="protein sequence ID" value="MEJ8850753.1"/>
    <property type="molecule type" value="Genomic_DNA"/>
</dbReference>
<dbReference type="PANTHER" id="PTHR47572">
    <property type="entry name" value="LIPOPROTEIN-RELATED"/>
    <property type="match status" value="1"/>
</dbReference>
<keyword evidence="3" id="KW-1185">Reference proteome</keyword>
<dbReference type="InterPro" id="IPR011042">
    <property type="entry name" value="6-blade_b-propeller_TolB-like"/>
</dbReference>
<evidence type="ECO:0000313" key="3">
    <source>
        <dbReference type="Proteomes" id="UP001385892"/>
    </source>
</evidence>
<protein>
    <submittedName>
        <fullName evidence="2">SMP-30/gluconolactonase/LRE family protein</fullName>
    </submittedName>
</protein>